<accession>A0A9Q0CI88</accession>
<dbReference type="AlphaFoldDB" id="A0A9Q0CI88"/>
<organism evidence="3 4">
    <name type="scientific">Rhynchospora breviuscula</name>
    <dbReference type="NCBI Taxonomy" id="2022672"/>
    <lineage>
        <taxon>Eukaryota</taxon>
        <taxon>Viridiplantae</taxon>
        <taxon>Streptophyta</taxon>
        <taxon>Embryophyta</taxon>
        <taxon>Tracheophyta</taxon>
        <taxon>Spermatophyta</taxon>
        <taxon>Magnoliopsida</taxon>
        <taxon>Liliopsida</taxon>
        <taxon>Poales</taxon>
        <taxon>Cyperaceae</taxon>
        <taxon>Cyperoideae</taxon>
        <taxon>Rhynchosporeae</taxon>
        <taxon>Rhynchospora</taxon>
    </lineage>
</organism>
<evidence type="ECO:0000256" key="1">
    <source>
        <dbReference type="SAM" id="MobiDB-lite"/>
    </source>
</evidence>
<comment type="caution">
    <text evidence="3">The sequence shown here is derived from an EMBL/GenBank/DDBJ whole genome shotgun (WGS) entry which is preliminary data.</text>
</comment>
<dbReference type="InterPro" id="IPR013087">
    <property type="entry name" value="Znf_C2H2_type"/>
</dbReference>
<dbReference type="Proteomes" id="UP001151287">
    <property type="component" value="Unassembled WGS sequence"/>
</dbReference>
<reference evidence="3" key="1">
    <citation type="journal article" date="2022" name="Cell">
        <title>Repeat-based holocentromeres influence genome architecture and karyotype evolution.</title>
        <authorList>
            <person name="Hofstatter P.G."/>
            <person name="Thangavel G."/>
            <person name="Lux T."/>
            <person name="Neumann P."/>
            <person name="Vondrak T."/>
            <person name="Novak P."/>
            <person name="Zhang M."/>
            <person name="Costa L."/>
            <person name="Castellani M."/>
            <person name="Scott A."/>
            <person name="Toegelov H."/>
            <person name="Fuchs J."/>
            <person name="Mata-Sucre Y."/>
            <person name="Dias Y."/>
            <person name="Vanzela A.L.L."/>
            <person name="Huettel B."/>
            <person name="Almeida C.C.S."/>
            <person name="Simkova H."/>
            <person name="Souza G."/>
            <person name="Pedrosa-Harand A."/>
            <person name="Macas J."/>
            <person name="Mayer K.F.X."/>
            <person name="Houben A."/>
            <person name="Marques A."/>
        </authorList>
    </citation>
    <scope>NUCLEOTIDE SEQUENCE</scope>
    <source>
        <strain evidence="3">RhyBre1mFocal</strain>
    </source>
</reference>
<dbReference type="PANTHER" id="PTHR35497:SF1">
    <property type="entry name" value="ACYL-UDP-N-ACETYLGLUCOSAMINE O-ACYLTRANSFERASE"/>
    <property type="match status" value="1"/>
</dbReference>
<feature type="region of interest" description="Disordered" evidence="1">
    <location>
        <begin position="276"/>
        <end position="304"/>
    </location>
</feature>
<feature type="domain" description="C2H2-type" evidence="2">
    <location>
        <begin position="49"/>
        <end position="71"/>
    </location>
</feature>
<dbReference type="PANTHER" id="PTHR35497">
    <property type="entry name" value="ACYL-UDP-N-ACETYLGLUCOSAMINE O-ACYLTRANSFERASE"/>
    <property type="match status" value="1"/>
</dbReference>
<feature type="compositionally biased region" description="Polar residues" evidence="1">
    <location>
        <begin position="282"/>
        <end position="294"/>
    </location>
</feature>
<name>A0A9Q0CI88_9POAL</name>
<evidence type="ECO:0000313" key="3">
    <source>
        <dbReference type="EMBL" id="KAJ1694162.1"/>
    </source>
</evidence>
<evidence type="ECO:0000259" key="2">
    <source>
        <dbReference type="PROSITE" id="PS00028"/>
    </source>
</evidence>
<dbReference type="EMBL" id="JAMQYH010000003">
    <property type="protein sequence ID" value="KAJ1694162.1"/>
    <property type="molecule type" value="Genomic_DNA"/>
</dbReference>
<dbReference type="OrthoDB" id="415696at2759"/>
<protein>
    <recommendedName>
        <fullName evidence="2">C2H2-type domain-containing protein</fullName>
    </recommendedName>
</protein>
<proteinExistence type="predicted"/>
<gene>
    <name evidence="3" type="ORF">LUZ63_010860</name>
</gene>
<keyword evidence="4" id="KW-1185">Reference proteome</keyword>
<evidence type="ECO:0000313" key="4">
    <source>
        <dbReference type="Proteomes" id="UP001151287"/>
    </source>
</evidence>
<dbReference type="PROSITE" id="PS00028">
    <property type="entry name" value="ZINC_FINGER_C2H2_1"/>
    <property type="match status" value="1"/>
</dbReference>
<sequence>MVGKELDLRKEGPVDLREIAAKATLKEVRQKGHTYVEVRRNGKRIIFFCTICLTPCYSDTVLFDHLKGNLHTRRYAAAKATLFGPVPWPFNDGVLFFSNSCESEIEKDKDASMSDVGSQSKALVIHSKSEVNSRFKGGPKNGKNRHKNLQLAITGGSTVLSCNELDGSLIIPRVLLKEVMSDLVVQLLGIGSVSYRIFENNESPGKITKIWCAWMGKDQGSPQDEVAMSQMCDFAVVNFGYTYDLGRKCRSDEQNLQLSAGSYFMIDDAGQRGVKRKKSFSDQEASSEESNGQISPEKGDGESSCQLVRVFSSKSARRELRKQKRIAAERACDICGQMMLHGKDVAALLNCKTGLLACSSRNGNGAFHLFHASCLVHWILQCEYEILTDRLNNPKGHRGRKPKAGQKNKITSVLCPECQGTGIRVQGGEYEKPSISLSEMFRYKLKAIEAHKAWMKSPEVLEHCSTGLYFPCDSVDNAQEVVSLKQMHFYRAEE</sequence>